<reference evidence="1" key="1">
    <citation type="submission" date="2014-12" db="EMBL/GenBank/DDBJ databases">
        <title>Insight into the proteome of Arion vulgaris.</title>
        <authorList>
            <person name="Aradska J."/>
            <person name="Bulat T."/>
            <person name="Smidak R."/>
            <person name="Sarate P."/>
            <person name="Gangsoo J."/>
            <person name="Sialana F."/>
            <person name="Bilban M."/>
            <person name="Lubec G."/>
        </authorList>
    </citation>
    <scope>NUCLEOTIDE SEQUENCE</scope>
    <source>
        <tissue evidence="1">Skin</tissue>
    </source>
</reference>
<accession>A0A0B6ZNA1</accession>
<gene>
    <name evidence="1" type="primary">ORF69910</name>
</gene>
<dbReference type="EMBL" id="HACG01022476">
    <property type="protein sequence ID" value="CEK69341.1"/>
    <property type="molecule type" value="Transcribed_RNA"/>
</dbReference>
<name>A0A0B6ZNA1_9EUPU</name>
<evidence type="ECO:0000313" key="1">
    <source>
        <dbReference type="EMBL" id="CEK69341.1"/>
    </source>
</evidence>
<organism evidence="1">
    <name type="scientific">Arion vulgaris</name>
    <dbReference type="NCBI Taxonomy" id="1028688"/>
    <lineage>
        <taxon>Eukaryota</taxon>
        <taxon>Metazoa</taxon>
        <taxon>Spiralia</taxon>
        <taxon>Lophotrochozoa</taxon>
        <taxon>Mollusca</taxon>
        <taxon>Gastropoda</taxon>
        <taxon>Heterobranchia</taxon>
        <taxon>Euthyneura</taxon>
        <taxon>Panpulmonata</taxon>
        <taxon>Eupulmonata</taxon>
        <taxon>Stylommatophora</taxon>
        <taxon>Helicina</taxon>
        <taxon>Arionoidea</taxon>
        <taxon>Arionidae</taxon>
        <taxon>Arion</taxon>
    </lineage>
</organism>
<feature type="non-terminal residue" evidence="1">
    <location>
        <position position="1"/>
    </location>
</feature>
<proteinExistence type="predicted"/>
<dbReference type="AlphaFoldDB" id="A0A0B6ZNA1"/>
<feature type="non-terminal residue" evidence="1">
    <location>
        <position position="76"/>
    </location>
</feature>
<protein>
    <submittedName>
        <fullName evidence="1">Uncharacterized protein</fullName>
    </submittedName>
</protein>
<sequence>AEHIQLSYSCRKMYPERTNKNVELKKLLLSNVTGTKDGKKNWSCLIASGISDNTSIISMNSTNEDQIPWTEQTAEV</sequence>